<evidence type="ECO:0000256" key="3">
    <source>
        <dbReference type="ARBA" id="ARBA00022692"/>
    </source>
</evidence>
<reference evidence="8" key="1">
    <citation type="submission" date="2022-09" db="EMBL/GenBank/DDBJ databases">
        <title>Streptomyces vinaceusdrappus strain AC-40.</title>
        <authorList>
            <person name="Sedeek A.M."/>
            <person name="Salah I."/>
            <person name="Kamel H.L."/>
            <person name="Soltan M.A."/>
            <person name="Elsayed T.R."/>
        </authorList>
    </citation>
    <scope>NUCLEOTIDE SEQUENCE</scope>
    <source>
        <strain evidence="8">AC-40</strain>
    </source>
</reference>
<feature type="transmembrane region" description="Helical" evidence="6">
    <location>
        <begin position="197"/>
        <end position="225"/>
    </location>
</feature>
<evidence type="ECO:0000259" key="7">
    <source>
        <dbReference type="PROSITE" id="PS50156"/>
    </source>
</evidence>
<feature type="transmembrane region" description="Helical" evidence="6">
    <location>
        <begin position="376"/>
        <end position="399"/>
    </location>
</feature>
<dbReference type="InterPro" id="IPR050545">
    <property type="entry name" value="Mycobact_MmpL"/>
</dbReference>
<feature type="transmembrane region" description="Helical" evidence="6">
    <location>
        <begin position="290"/>
        <end position="311"/>
    </location>
</feature>
<dbReference type="RefSeq" id="WP_261699823.1">
    <property type="nucleotide sequence ID" value="NZ_CP104697.1"/>
</dbReference>
<dbReference type="PANTHER" id="PTHR33406:SF13">
    <property type="entry name" value="MEMBRANE PROTEIN YDFJ"/>
    <property type="match status" value="1"/>
</dbReference>
<feature type="transmembrane region" description="Helical" evidence="6">
    <location>
        <begin position="24"/>
        <end position="44"/>
    </location>
</feature>
<dbReference type="InterPro" id="IPR004869">
    <property type="entry name" value="MMPL_dom"/>
</dbReference>
<evidence type="ECO:0000256" key="6">
    <source>
        <dbReference type="SAM" id="Phobius"/>
    </source>
</evidence>
<dbReference type="Pfam" id="PF03176">
    <property type="entry name" value="MMPL"/>
    <property type="match status" value="2"/>
</dbReference>
<evidence type="ECO:0000256" key="2">
    <source>
        <dbReference type="ARBA" id="ARBA00022475"/>
    </source>
</evidence>
<evidence type="ECO:0000256" key="5">
    <source>
        <dbReference type="ARBA" id="ARBA00023136"/>
    </source>
</evidence>
<comment type="subcellular location">
    <subcellularLocation>
        <location evidence="1">Cell membrane</location>
        <topology evidence="1">Multi-pass membrane protein</topology>
    </subcellularLocation>
</comment>
<keyword evidence="3 6" id="KW-0812">Transmembrane</keyword>
<keyword evidence="9" id="KW-1185">Reference proteome</keyword>
<protein>
    <submittedName>
        <fullName evidence="8">MMPL family transporter</fullName>
    </submittedName>
</protein>
<feature type="transmembrane region" description="Helical" evidence="6">
    <location>
        <begin position="608"/>
        <end position="629"/>
    </location>
</feature>
<dbReference type="PROSITE" id="PS50156">
    <property type="entry name" value="SSD"/>
    <property type="match status" value="1"/>
</dbReference>
<feature type="transmembrane region" description="Helical" evidence="6">
    <location>
        <begin position="537"/>
        <end position="558"/>
    </location>
</feature>
<accession>A0ABY6C124</accession>
<gene>
    <name evidence="8" type="ORF">N6Q81_27030</name>
</gene>
<dbReference type="Proteomes" id="UP001064390">
    <property type="component" value="Chromosome"/>
</dbReference>
<evidence type="ECO:0000313" key="9">
    <source>
        <dbReference type="Proteomes" id="UP001064390"/>
    </source>
</evidence>
<keyword evidence="4 6" id="KW-1133">Transmembrane helix</keyword>
<evidence type="ECO:0000256" key="4">
    <source>
        <dbReference type="ARBA" id="ARBA00022989"/>
    </source>
</evidence>
<keyword evidence="2" id="KW-1003">Cell membrane</keyword>
<feature type="transmembrane region" description="Helical" evidence="6">
    <location>
        <begin position="686"/>
        <end position="710"/>
    </location>
</feature>
<feature type="transmembrane region" description="Helical" evidence="6">
    <location>
        <begin position="245"/>
        <end position="263"/>
    </location>
</feature>
<evidence type="ECO:0000313" key="8">
    <source>
        <dbReference type="EMBL" id="UXI81438.1"/>
    </source>
</evidence>
<keyword evidence="5 6" id="KW-0472">Membrane</keyword>
<dbReference type="EMBL" id="CP104697">
    <property type="protein sequence ID" value="UXI81438.1"/>
    <property type="molecule type" value="Genomic_DNA"/>
</dbReference>
<feature type="transmembrane region" description="Helical" evidence="6">
    <location>
        <begin position="650"/>
        <end position="674"/>
    </location>
</feature>
<dbReference type="Gene3D" id="1.20.1640.10">
    <property type="entry name" value="Multidrug efflux transporter AcrB transmembrane domain"/>
    <property type="match status" value="2"/>
</dbReference>
<organism evidence="8 9">
    <name type="scientific">Streptomyces vinaceusdrappus</name>
    <dbReference type="NCBI Taxonomy" id="67376"/>
    <lineage>
        <taxon>Bacteria</taxon>
        <taxon>Bacillati</taxon>
        <taxon>Actinomycetota</taxon>
        <taxon>Actinomycetes</taxon>
        <taxon>Kitasatosporales</taxon>
        <taxon>Streptomycetaceae</taxon>
        <taxon>Streptomyces</taxon>
        <taxon>Streptomyces rochei group</taxon>
    </lineage>
</organism>
<feature type="transmembrane region" description="Helical" evidence="6">
    <location>
        <begin position="317"/>
        <end position="342"/>
    </location>
</feature>
<evidence type="ECO:0000256" key="1">
    <source>
        <dbReference type="ARBA" id="ARBA00004651"/>
    </source>
</evidence>
<sequence>MGNGDIRVRGLAARAGGWSARHRWAAVGIWVLFVVLAMGLGSAAGRVDVKDSDQLGGETHTAAKIIEDAGIEEPAGETVLIQAKDGTTRATDAEFRAAVTAVMAAVEKTGEVTGVASPYDTKTISEDGRSALVQFDMRGESDTAGERVEPVLEAVEGVQEEHETLRIEEIGGASMMKTFDDAFGDDFKKAEYSAVPVALGILLVAFGALVAALVPVALAITAIIATMGLMALVSHFQPMSETANSVMLLVGLAVGVDYCLFYLRREREERAAGRDARTALSIAAATSGRAIVVSGVTVCVAMAGMLFTGIAEFEAMGLASLMVVAVAMVGSVTVLPALLSLLGERVEKGRVPFLRRRRGNGGSQNSRFWTAVLDRVLAKPLLAAAVATGALLAVAAPALGMKTQNLTLDQEFGDSLPIVQTYNRVNAAFPGGSDPAEVVVKADDINAPEVRAALADFRERAVSSGASRGPVDITVHDERNVALVYVPLVGGSDLDEAGRSLETLRDEVRPAALGGVEGVEAPITGQVAGSKDFNDQLVGSVLPVFVFVVIFAFVLMLLSFRSLTVALTSIVLNLLSVGAAYGILVAVFQHGWGASLVGAEGVGAIITWLPLFLFVILFGLSMDYHVFVVSRIREARLRGRNTEDAIRHGVVTTAGVVTSAAVIMVAVFAIFGTLSMQSMKQMGVGLAAAVLIDATIIRGVLLPAVMSLLGERNWYLPKWMHRLPDLTHDEAPEAIAEVNAPDERGGRGERVGV</sequence>
<dbReference type="PANTHER" id="PTHR33406">
    <property type="entry name" value="MEMBRANE PROTEIN MJ1562-RELATED"/>
    <property type="match status" value="1"/>
</dbReference>
<feature type="domain" description="SSD" evidence="7">
    <location>
        <begin position="212"/>
        <end position="341"/>
    </location>
</feature>
<proteinExistence type="predicted"/>
<dbReference type="SUPFAM" id="SSF82866">
    <property type="entry name" value="Multidrug efflux transporter AcrB transmembrane domain"/>
    <property type="match status" value="2"/>
</dbReference>
<feature type="transmembrane region" description="Helical" evidence="6">
    <location>
        <begin position="565"/>
        <end position="588"/>
    </location>
</feature>
<dbReference type="InterPro" id="IPR000731">
    <property type="entry name" value="SSD"/>
</dbReference>
<name>A0ABY6C124_9ACTN</name>